<feature type="compositionally biased region" description="Polar residues" evidence="6">
    <location>
        <begin position="648"/>
        <end position="659"/>
    </location>
</feature>
<dbReference type="Gene3D" id="3.40.525.10">
    <property type="entry name" value="CRAL-TRIO lipid binding domain"/>
    <property type="match status" value="1"/>
</dbReference>
<feature type="region of interest" description="Disordered" evidence="6">
    <location>
        <begin position="535"/>
        <end position="713"/>
    </location>
</feature>
<dbReference type="GO" id="GO:0046872">
    <property type="term" value="F:metal ion binding"/>
    <property type="evidence" value="ECO:0007669"/>
    <property type="project" value="UniProtKB-KW"/>
</dbReference>
<dbReference type="CDD" id="cd00170">
    <property type="entry name" value="SEC14"/>
    <property type="match status" value="1"/>
</dbReference>
<dbReference type="PROSITE" id="PS50191">
    <property type="entry name" value="CRAL_TRIO"/>
    <property type="match status" value="1"/>
</dbReference>
<evidence type="ECO:0000256" key="4">
    <source>
        <dbReference type="ARBA" id="ARBA00022801"/>
    </source>
</evidence>
<dbReference type="Proteomes" id="UP000759131">
    <property type="component" value="Unassembled WGS sequence"/>
</dbReference>
<dbReference type="SUPFAM" id="SSF64182">
    <property type="entry name" value="DHH phosphoesterases"/>
    <property type="match status" value="1"/>
</dbReference>
<comment type="cofactor">
    <cofactor evidence="1">
        <name>Mn(2+)</name>
        <dbReference type="ChEBI" id="CHEBI:29035"/>
    </cofactor>
</comment>
<feature type="compositionally biased region" description="Low complexity" evidence="6">
    <location>
        <begin position="670"/>
        <end position="696"/>
    </location>
</feature>
<dbReference type="Pfam" id="PF13716">
    <property type="entry name" value="CRAL_TRIO_2"/>
    <property type="match status" value="1"/>
</dbReference>
<dbReference type="InterPro" id="IPR001667">
    <property type="entry name" value="DDH_dom"/>
</dbReference>
<evidence type="ECO:0000256" key="5">
    <source>
        <dbReference type="ARBA" id="ARBA00023211"/>
    </source>
</evidence>
<keyword evidence="4" id="KW-0378">Hydrolase</keyword>
<dbReference type="Pfam" id="PF01368">
    <property type="entry name" value="DHH"/>
    <property type="match status" value="1"/>
</dbReference>
<proteinExistence type="inferred from homology"/>
<dbReference type="SUPFAM" id="SSF52087">
    <property type="entry name" value="CRAL/TRIO domain"/>
    <property type="match status" value="1"/>
</dbReference>
<dbReference type="EMBL" id="CAJPIZ010004714">
    <property type="protein sequence ID" value="CAG2107847.1"/>
    <property type="molecule type" value="Genomic_DNA"/>
</dbReference>
<dbReference type="PANTHER" id="PTHR12112">
    <property type="entry name" value="BNIP - RELATED"/>
    <property type="match status" value="1"/>
</dbReference>
<keyword evidence="5" id="KW-0464">Manganese</keyword>
<evidence type="ECO:0000313" key="9">
    <source>
        <dbReference type="Proteomes" id="UP000759131"/>
    </source>
</evidence>
<feature type="compositionally biased region" description="Basic and acidic residues" evidence="6">
    <location>
        <begin position="582"/>
        <end position="596"/>
    </location>
</feature>
<evidence type="ECO:0000313" key="8">
    <source>
        <dbReference type="EMBL" id="CAD7627417.1"/>
    </source>
</evidence>
<dbReference type="InterPro" id="IPR038763">
    <property type="entry name" value="DHH_sf"/>
</dbReference>
<gene>
    <name evidence="8" type="ORF">OSB1V03_LOCUS7844</name>
</gene>
<comment type="similarity">
    <text evidence="2">Belongs to the PPase class C family. Prune subfamily.</text>
</comment>
<feature type="region of interest" description="Disordered" evidence="6">
    <location>
        <begin position="428"/>
        <end position="448"/>
    </location>
</feature>
<dbReference type="EMBL" id="OC859289">
    <property type="protein sequence ID" value="CAD7627417.1"/>
    <property type="molecule type" value="Genomic_DNA"/>
</dbReference>
<evidence type="ECO:0000256" key="3">
    <source>
        <dbReference type="ARBA" id="ARBA00022723"/>
    </source>
</evidence>
<accession>A0A7R9KSY0</accession>
<dbReference type="InterPro" id="IPR038222">
    <property type="entry name" value="DHHA2_dom_sf"/>
</dbReference>
<dbReference type="InterPro" id="IPR004097">
    <property type="entry name" value="DHHA2"/>
</dbReference>
<dbReference type="OrthoDB" id="19923at2759"/>
<dbReference type="GO" id="GO:0004427">
    <property type="term" value="F:inorganic diphosphate phosphatase activity"/>
    <property type="evidence" value="ECO:0007669"/>
    <property type="project" value="UniProtKB-EC"/>
</dbReference>
<organism evidence="8">
    <name type="scientific">Medioppia subpectinata</name>
    <dbReference type="NCBI Taxonomy" id="1979941"/>
    <lineage>
        <taxon>Eukaryota</taxon>
        <taxon>Metazoa</taxon>
        <taxon>Ecdysozoa</taxon>
        <taxon>Arthropoda</taxon>
        <taxon>Chelicerata</taxon>
        <taxon>Arachnida</taxon>
        <taxon>Acari</taxon>
        <taxon>Acariformes</taxon>
        <taxon>Sarcoptiformes</taxon>
        <taxon>Oribatida</taxon>
        <taxon>Brachypylina</taxon>
        <taxon>Oppioidea</taxon>
        <taxon>Oppiidae</taxon>
        <taxon>Medioppia</taxon>
    </lineage>
</organism>
<dbReference type="InterPro" id="IPR022181">
    <property type="entry name" value="Bcl2-/adenovirus-E1B"/>
</dbReference>
<evidence type="ECO:0000256" key="2">
    <source>
        <dbReference type="ARBA" id="ARBA00010331"/>
    </source>
</evidence>
<evidence type="ECO:0000256" key="1">
    <source>
        <dbReference type="ARBA" id="ARBA00001936"/>
    </source>
</evidence>
<keyword evidence="3" id="KW-0479">Metal-binding</keyword>
<evidence type="ECO:0000256" key="6">
    <source>
        <dbReference type="SAM" id="MobiDB-lite"/>
    </source>
</evidence>
<protein>
    <recommendedName>
        <fullName evidence="7">CRAL-TRIO domain-containing protein</fullName>
    </recommendedName>
</protein>
<dbReference type="Gene3D" id="3.90.1640.10">
    <property type="entry name" value="inorganic pyrophosphatase (n-terminal core)"/>
    <property type="match status" value="1"/>
</dbReference>
<evidence type="ECO:0000259" key="7">
    <source>
        <dbReference type="PROSITE" id="PS50191"/>
    </source>
</evidence>
<dbReference type="InterPro" id="IPR036865">
    <property type="entry name" value="CRAL-TRIO_dom_sf"/>
</dbReference>
<sequence>MDNYLENCRKHLVTLSEWSEPIELVVGNESCDLDSAVSAVGLAFIKHTEYNKVESNNRLVIPVLNTTRNELQLKTEVIFWFENSVHLSRDDLICWDEIDVQILKTKKVLITLVDHNVNEEMARIGEIIEIIDHHKYDATRSPVSDPSKVFVDPSIGSCSTLIAERFLRSDLKADTQLALMFFGTIILETAHKYSDRDVNAVQQLEAIIEDKTITRSEWYKQLIDARNCVNDMTFEQLLLKDKKLVPNTRIIISSLSGKLVSEMDWECNRKILRVMTSNANNRFEAIIMLGIDNRIPDKISRDLAVFTTKTSLMEKIVSRLESESNELGLTLTTEFHDLRIYDQKNVKASRKQILPLISSINESNNTAIIAIKCIGIYLLDIECNKSPINRKKLLKALSTADVDPDFVLNYIPETVDFLESPQYSSVGTEDLNEHSIPSSPAKDATNGTLNTETTEVNKESELEIPNIDVSKVNNPESVYGSYIEDSFVGELVGDYPNNDNDKECNDLETQWTLNNGMNNEMEFDFDSFGPESIIYTGNHDNDNHNEENNSTLKHSASEETLKTEMASNELNTIKTNGETNEENTREVTEKEEKKSETPVQSLTVPNESSPTSESDLSQSLNEERDQITPFKRNASLTQSQRKKISPRINIQQILNSSDELSPGVGGIALPDSHPLSSSDYPSSEPNNDNNANNLNANEERESKGLVRRPSTTKKKIPVNREFFKSDEFNGGEGEPSAAIVELSARQEMDESRAWSQSCPIGPDGEVKPIDMKVIDPYKKVISHGGYFHSSTGNSHQSGASPAIIVFSACYLPDRSRKDYNYVMDHLFMYVLTTLHNLIADDYILIYFHNAGLSTLGNNMPTFGWLKRCYYMMDRKLKKNLKGLYLVHPTFWLKTLIIMSKPFISSKFSKKLKFVATLAELSALLPIEHIAIPEAVKIYDEENANNIL</sequence>
<dbReference type="PANTHER" id="PTHR12112:SF39">
    <property type="entry name" value="EG:152A3.5 PROTEIN (FBGN0003116_PN PROTEIN)"/>
    <property type="match status" value="1"/>
</dbReference>
<dbReference type="Pfam" id="PF02833">
    <property type="entry name" value="DHHA2"/>
    <property type="match status" value="1"/>
</dbReference>
<keyword evidence="9" id="KW-1185">Reference proteome</keyword>
<dbReference type="GO" id="GO:0005737">
    <property type="term" value="C:cytoplasm"/>
    <property type="evidence" value="ECO:0007669"/>
    <property type="project" value="InterPro"/>
</dbReference>
<dbReference type="AlphaFoldDB" id="A0A7R9KSY0"/>
<reference evidence="8" key="1">
    <citation type="submission" date="2020-11" db="EMBL/GenBank/DDBJ databases">
        <authorList>
            <person name="Tran Van P."/>
        </authorList>
    </citation>
    <scope>NUCLEOTIDE SEQUENCE</scope>
</reference>
<dbReference type="InterPro" id="IPR001251">
    <property type="entry name" value="CRAL-TRIO_dom"/>
</dbReference>
<dbReference type="SMART" id="SM01131">
    <property type="entry name" value="DHHA2"/>
    <property type="match status" value="1"/>
</dbReference>
<feature type="domain" description="CRAL-TRIO" evidence="7">
    <location>
        <begin position="774"/>
        <end position="943"/>
    </location>
</feature>
<dbReference type="Pfam" id="PF12496">
    <property type="entry name" value="BNIP2"/>
    <property type="match status" value="1"/>
</dbReference>
<name>A0A7R9KSY0_9ACAR</name>
<dbReference type="Gene3D" id="3.10.310.20">
    <property type="entry name" value="DHHA2 domain"/>
    <property type="match status" value="1"/>
</dbReference>
<feature type="compositionally biased region" description="Polar residues" evidence="6">
    <location>
        <begin position="598"/>
        <end position="620"/>
    </location>
</feature>